<dbReference type="RefSeq" id="WP_171626741.1">
    <property type="nucleotide sequence ID" value="NZ_JABBPG010000006.1"/>
</dbReference>
<dbReference type="SUPFAM" id="SSF53850">
    <property type="entry name" value="Periplasmic binding protein-like II"/>
    <property type="match status" value="1"/>
</dbReference>
<evidence type="ECO:0000256" key="2">
    <source>
        <dbReference type="ARBA" id="ARBA00022729"/>
    </source>
</evidence>
<dbReference type="AlphaFoldDB" id="A0A849VJ61"/>
<proteinExistence type="inferred from homology"/>
<dbReference type="EMBL" id="JABBPG010000006">
    <property type="protein sequence ID" value="NOU51677.1"/>
    <property type="molecule type" value="Genomic_DNA"/>
</dbReference>
<organism evidence="5 6">
    <name type="scientific">Pseudoalteromonas caenipelagi</name>
    <dbReference type="NCBI Taxonomy" id="2726988"/>
    <lineage>
        <taxon>Bacteria</taxon>
        <taxon>Pseudomonadati</taxon>
        <taxon>Pseudomonadota</taxon>
        <taxon>Gammaproteobacteria</taxon>
        <taxon>Alteromonadales</taxon>
        <taxon>Pseudoalteromonadaceae</taxon>
        <taxon>Pseudoalteromonas</taxon>
    </lineage>
</organism>
<feature type="domain" description="Solute-binding protein family 3/N-terminal" evidence="4">
    <location>
        <begin position="25"/>
        <end position="244"/>
    </location>
</feature>
<dbReference type="Gene3D" id="3.40.190.10">
    <property type="entry name" value="Periplasmic binding protein-like II"/>
    <property type="match status" value="2"/>
</dbReference>
<dbReference type="Proteomes" id="UP000586305">
    <property type="component" value="Unassembled WGS sequence"/>
</dbReference>
<sequence length="247" mass="28121">MIKRLIISLVALMLVIPSVQANLSKLTGGHNPWSPYIEENGNGLIKDIVSAAYNAQNIEFEFKTAPFSRILMLADNHQIDLVAALWSTKQRRATMFYSTAYFYNQLVLISKNTNPIDYKGIASLRFRSVATVRGYGYHSLLDNIDELTITDVLNLHTCLELVVKDRVEVAIADYLAFEYERKTMAEFKQLDAYFPAIVRWPLYIGVSKSHPQAQQIITNFNLGLAKIQENGTYQAILAKYITDNRFK</sequence>
<dbReference type="InterPro" id="IPR001638">
    <property type="entry name" value="Solute-binding_3/MltF_N"/>
</dbReference>
<gene>
    <name evidence="5" type="ORF">HG263_14165</name>
</gene>
<comment type="similarity">
    <text evidence="1">Belongs to the bacterial solute-binding protein 3 family.</text>
</comment>
<reference evidence="5 6" key="1">
    <citation type="submission" date="2020-04" db="EMBL/GenBank/DDBJ databases">
        <title>Pseudoalteromonas caenipelagi sp. nov., isolated from a tidal flat.</title>
        <authorList>
            <person name="Park S."/>
            <person name="Yoon J.-H."/>
        </authorList>
    </citation>
    <scope>NUCLEOTIDE SEQUENCE [LARGE SCALE GENOMIC DNA]</scope>
    <source>
        <strain evidence="5 6">JBTF-M23</strain>
    </source>
</reference>
<feature type="chain" id="PRO_5032623630" evidence="3">
    <location>
        <begin position="22"/>
        <end position="247"/>
    </location>
</feature>
<name>A0A849VJ61_9GAMM</name>
<keyword evidence="2 3" id="KW-0732">Signal</keyword>
<dbReference type="Pfam" id="PF00497">
    <property type="entry name" value="SBP_bac_3"/>
    <property type="match status" value="1"/>
</dbReference>
<evidence type="ECO:0000256" key="3">
    <source>
        <dbReference type="SAM" id="SignalP"/>
    </source>
</evidence>
<evidence type="ECO:0000259" key="4">
    <source>
        <dbReference type="SMART" id="SM00062"/>
    </source>
</evidence>
<comment type="caution">
    <text evidence="5">The sequence shown here is derived from an EMBL/GenBank/DDBJ whole genome shotgun (WGS) entry which is preliminary data.</text>
</comment>
<keyword evidence="6" id="KW-1185">Reference proteome</keyword>
<dbReference type="PANTHER" id="PTHR35936">
    <property type="entry name" value="MEMBRANE-BOUND LYTIC MUREIN TRANSGLYCOSYLASE F"/>
    <property type="match status" value="1"/>
</dbReference>
<dbReference type="SMART" id="SM00062">
    <property type="entry name" value="PBPb"/>
    <property type="match status" value="1"/>
</dbReference>
<evidence type="ECO:0000256" key="1">
    <source>
        <dbReference type="ARBA" id="ARBA00010333"/>
    </source>
</evidence>
<dbReference type="PANTHER" id="PTHR35936:SF25">
    <property type="entry name" value="ABC TRANSPORTER SUBSTRATE-BINDING PROTEIN"/>
    <property type="match status" value="1"/>
</dbReference>
<evidence type="ECO:0000313" key="5">
    <source>
        <dbReference type="EMBL" id="NOU51677.1"/>
    </source>
</evidence>
<feature type="signal peptide" evidence="3">
    <location>
        <begin position="1"/>
        <end position="21"/>
    </location>
</feature>
<protein>
    <submittedName>
        <fullName evidence="5">Amino acid ABC transporter substrate-binding protein</fullName>
    </submittedName>
</protein>
<accession>A0A849VJ61</accession>
<evidence type="ECO:0000313" key="6">
    <source>
        <dbReference type="Proteomes" id="UP000586305"/>
    </source>
</evidence>